<keyword evidence="2" id="KW-0378">Hydrolase</keyword>
<organism evidence="2 3">
    <name type="scientific">Ectopseudomonas mendocina</name>
    <name type="common">Pseudomonas mendocina</name>
    <dbReference type="NCBI Taxonomy" id="300"/>
    <lineage>
        <taxon>Bacteria</taxon>
        <taxon>Pseudomonadati</taxon>
        <taxon>Pseudomonadota</taxon>
        <taxon>Gammaproteobacteria</taxon>
        <taxon>Pseudomonadales</taxon>
        <taxon>Pseudomonadaceae</taxon>
        <taxon>Ectopseudomonas</taxon>
    </lineage>
</organism>
<feature type="region of interest" description="Disordered" evidence="1">
    <location>
        <begin position="167"/>
        <end position="206"/>
    </location>
</feature>
<feature type="region of interest" description="Disordered" evidence="1">
    <location>
        <begin position="1"/>
        <end position="64"/>
    </location>
</feature>
<dbReference type="Pfam" id="PF12118">
    <property type="entry name" value="SprA-related"/>
    <property type="match status" value="1"/>
</dbReference>
<keyword evidence="2" id="KW-0645">Protease</keyword>
<accession>A0ABZ2RMG0</accession>
<gene>
    <name evidence="2" type="ORF">WG219_02420</name>
</gene>
<dbReference type="EMBL" id="CP148074">
    <property type="protein sequence ID" value="WXL26364.1"/>
    <property type="molecule type" value="Genomic_DNA"/>
</dbReference>
<feature type="compositionally biased region" description="Low complexity" evidence="1">
    <location>
        <begin position="29"/>
        <end position="51"/>
    </location>
</feature>
<reference evidence="2 3" key="1">
    <citation type="submission" date="2024-03" db="EMBL/GenBank/DDBJ databases">
        <title>Complete genome of BD2.</title>
        <authorList>
            <person name="Cao G."/>
        </authorList>
    </citation>
    <scope>NUCLEOTIDE SEQUENCE [LARGE SCALE GENOMIC DNA]</scope>
    <source>
        <strain evidence="2 3">BD2</strain>
    </source>
</reference>
<sequence>MQVANFNHSVAYSSWPQPDLAAKKPDTQASPSASSASGSSEGPSSGVSNASNKPTAAEQIEQLELTRMVQRDREVRLHEQAHAAIGGRHAGAPTYSYERGTDGKRYAVAGEVSIDVSAVPNDPEATVRKMEVVIRAALSPAEPSAQDRQIAAQAQIRMAEAFAEVARTRREETEAARETRAEQREENEQKATENDNKKDVTPASATSTALELYRQMSGVKGSDPLIDLAI</sequence>
<protein>
    <submittedName>
        <fullName evidence="2">Metalloprotease CJM1_0395 family protein</fullName>
    </submittedName>
</protein>
<dbReference type="Proteomes" id="UP001476583">
    <property type="component" value="Chromosome"/>
</dbReference>
<proteinExistence type="predicted"/>
<dbReference type="GO" id="GO:0008237">
    <property type="term" value="F:metallopeptidase activity"/>
    <property type="evidence" value="ECO:0007669"/>
    <property type="project" value="UniProtKB-KW"/>
</dbReference>
<feature type="compositionally biased region" description="Polar residues" evidence="1">
    <location>
        <begin position="1"/>
        <end position="16"/>
    </location>
</feature>
<evidence type="ECO:0000313" key="2">
    <source>
        <dbReference type="EMBL" id="WXL26364.1"/>
    </source>
</evidence>
<keyword evidence="2" id="KW-0482">Metalloprotease</keyword>
<evidence type="ECO:0000313" key="3">
    <source>
        <dbReference type="Proteomes" id="UP001476583"/>
    </source>
</evidence>
<dbReference type="InterPro" id="IPR021973">
    <property type="entry name" value="SprA-related"/>
</dbReference>
<evidence type="ECO:0000256" key="1">
    <source>
        <dbReference type="SAM" id="MobiDB-lite"/>
    </source>
</evidence>
<feature type="compositionally biased region" description="Basic and acidic residues" evidence="1">
    <location>
        <begin position="167"/>
        <end position="200"/>
    </location>
</feature>
<keyword evidence="3" id="KW-1185">Reference proteome</keyword>
<name>A0ABZ2RMG0_ECTME</name>